<keyword evidence="8" id="KW-0496">Mitochondrion</keyword>
<proteinExistence type="inferred from homology"/>
<keyword evidence="6" id="KW-0999">Mitochondrion inner membrane</keyword>
<comment type="subcellular location">
    <subcellularLocation>
        <location evidence="1">Mitochondrion inner membrane</location>
        <topology evidence="1">Multi-pass membrane protein</topology>
    </subcellularLocation>
</comment>
<dbReference type="InterPro" id="IPR002067">
    <property type="entry name" value="MCP"/>
</dbReference>
<feature type="compositionally biased region" description="Basic and acidic residues" evidence="12">
    <location>
        <begin position="33"/>
        <end position="43"/>
    </location>
</feature>
<evidence type="ECO:0000256" key="3">
    <source>
        <dbReference type="ARBA" id="ARBA00022448"/>
    </source>
</evidence>
<dbReference type="Gene3D" id="1.50.40.10">
    <property type="entry name" value="Mitochondrial carrier domain"/>
    <property type="match status" value="1"/>
</dbReference>
<evidence type="ECO:0000256" key="2">
    <source>
        <dbReference type="ARBA" id="ARBA00006375"/>
    </source>
</evidence>
<organism evidence="13 14">
    <name type="scientific">Hanseniaspora osmophila</name>
    <dbReference type="NCBI Taxonomy" id="56408"/>
    <lineage>
        <taxon>Eukaryota</taxon>
        <taxon>Fungi</taxon>
        <taxon>Dikarya</taxon>
        <taxon>Ascomycota</taxon>
        <taxon>Saccharomycotina</taxon>
        <taxon>Saccharomycetes</taxon>
        <taxon>Saccharomycodales</taxon>
        <taxon>Saccharomycodaceae</taxon>
        <taxon>Hanseniaspora</taxon>
    </lineage>
</organism>
<evidence type="ECO:0000256" key="12">
    <source>
        <dbReference type="SAM" id="MobiDB-lite"/>
    </source>
</evidence>
<gene>
    <name evidence="13" type="ORF">AWRI3579_g915</name>
</gene>
<keyword evidence="14" id="KW-1185">Reference proteome</keyword>
<dbReference type="PANTHER" id="PTHR45667">
    <property type="entry name" value="S-ADENOSYLMETHIONINE MITOCHONDRIAL CARRIER PROTEIN"/>
    <property type="match status" value="1"/>
</dbReference>
<dbReference type="AlphaFoldDB" id="A0A1E5RPG5"/>
<dbReference type="FunCoup" id="A0A1E5RPG5">
    <property type="interactions" value="72"/>
</dbReference>
<evidence type="ECO:0000256" key="1">
    <source>
        <dbReference type="ARBA" id="ARBA00004448"/>
    </source>
</evidence>
<dbReference type="GO" id="GO:0055085">
    <property type="term" value="P:transmembrane transport"/>
    <property type="evidence" value="ECO:0007669"/>
    <property type="project" value="InterPro"/>
</dbReference>
<feature type="region of interest" description="Disordered" evidence="12">
    <location>
        <begin position="1"/>
        <end position="53"/>
    </location>
</feature>
<protein>
    <submittedName>
        <fullName evidence="13">Putative mitochondrial carrier</fullName>
    </submittedName>
</protein>
<evidence type="ECO:0000256" key="10">
    <source>
        <dbReference type="PROSITE-ProRule" id="PRU00282"/>
    </source>
</evidence>
<feature type="repeat" description="Solcar" evidence="10">
    <location>
        <begin position="152"/>
        <end position="242"/>
    </location>
</feature>
<evidence type="ECO:0000256" key="8">
    <source>
        <dbReference type="ARBA" id="ARBA00023128"/>
    </source>
</evidence>
<dbReference type="Pfam" id="PF00153">
    <property type="entry name" value="Mito_carr"/>
    <property type="match status" value="3"/>
</dbReference>
<sequence length="398" mass="43784">MTSSSNLSASSTIPVGYQEHPHHHGNKSNAFEHTMDNSERTDKSGNPFPSSSSSDRLSILYNVIAGGFGGVVADSAMHPLDTVKTKQQATSLNIRSTAQRISFKSTLQKEGVQKGLYAGYSAAMLGSFPSTAVFFGTYEYIKTVLIDQKQYNETLVYLLAGFSGDLVSSVIYVPSEVLKTRLQLQGKLNVGLYGYKSLRDAIYKIYKTEGIAAFFYGYKATLSRDLPFSALQFAFYEKFRQYALQVQKSNNGYTDQDAHKHTHSAFVGEDEELSLVSELLTGASAGGLAGIITTPLDVMKTRIQTDNSRPGDKNNFSPNSQTQGQSHQILKGIRTVYQKEGLLGLFSGVGPRFVWTSIQSSIMLFLYQSVLKAMNYENEENKAKDKKNGDKVDISSST</sequence>
<dbReference type="SUPFAM" id="SSF103506">
    <property type="entry name" value="Mitochondrial carrier"/>
    <property type="match status" value="1"/>
</dbReference>
<evidence type="ECO:0000313" key="13">
    <source>
        <dbReference type="EMBL" id="OEJ88583.1"/>
    </source>
</evidence>
<accession>A0A1E5RPG5</accession>
<keyword evidence="3 11" id="KW-0813">Transport</keyword>
<evidence type="ECO:0000256" key="4">
    <source>
        <dbReference type="ARBA" id="ARBA00022692"/>
    </source>
</evidence>
<evidence type="ECO:0000313" key="14">
    <source>
        <dbReference type="Proteomes" id="UP000095728"/>
    </source>
</evidence>
<evidence type="ECO:0000256" key="11">
    <source>
        <dbReference type="RuleBase" id="RU000488"/>
    </source>
</evidence>
<feature type="repeat" description="Solcar" evidence="10">
    <location>
        <begin position="57"/>
        <end position="144"/>
    </location>
</feature>
<keyword evidence="5" id="KW-0677">Repeat</keyword>
<comment type="caution">
    <text evidence="13">The sequence shown here is derived from an EMBL/GenBank/DDBJ whole genome shotgun (WGS) entry which is preliminary data.</text>
</comment>
<evidence type="ECO:0000256" key="5">
    <source>
        <dbReference type="ARBA" id="ARBA00022737"/>
    </source>
</evidence>
<dbReference type="InParanoid" id="A0A1E5RPG5"/>
<dbReference type="Proteomes" id="UP000095728">
    <property type="component" value="Unassembled WGS sequence"/>
</dbReference>
<feature type="compositionally biased region" description="Low complexity" evidence="12">
    <location>
        <begin position="1"/>
        <end position="11"/>
    </location>
</feature>
<evidence type="ECO:0000256" key="6">
    <source>
        <dbReference type="ARBA" id="ARBA00022792"/>
    </source>
</evidence>
<dbReference type="EMBL" id="LPNM01000005">
    <property type="protein sequence ID" value="OEJ88583.1"/>
    <property type="molecule type" value="Genomic_DNA"/>
</dbReference>
<keyword evidence="7" id="KW-1133">Transmembrane helix</keyword>
<evidence type="ECO:0000256" key="7">
    <source>
        <dbReference type="ARBA" id="ARBA00022989"/>
    </source>
</evidence>
<keyword evidence="4 10" id="KW-0812">Transmembrane</keyword>
<dbReference type="InterPro" id="IPR023395">
    <property type="entry name" value="MCP_dom_sf"/>
</dbReference>
<dbReference type="GO" id="GO:0005743">
    <property type="term" value="C:mitochondrial inner membrane"/>
    <property type="evidence" value="ECO:0007669"/>
    <property type="project" value="UniProtKB-SubCell"/>
</dbReference>
<dbReference type="PRINTS" id="PR00926">
    <property type="entry name" value="MITOCARRIER"/>
</dbReference>
<comment type="similarity">
    <text evidence="2 11">Belongs to the mitochondrial carrier (TC 2.A.29) family.</text>
</comment>
<name>A0A1E5RPG5_9ASCO</name>
<dbReference type="OrthoDB" id="415315at2759"/>
<dbReference type="PROSITE" id="PS50920">
    <property type="entry name" value="SOLCAR"/>
    <property type="match status" value="3"/>
</dbReference>
<reference evidence="14" key="1">
    <citation type="journal article" date="2016" name="Genome Announc.">
        <title>Genome sequences of three species of Hanseniaspora isolated from spontaneous wine fermentations.</title>
        <authorList>
            <person name="Sternes P.R."/>
            <person name="Lee D."/>
            <person name="Kutyna D.R."/>
            <person name="Borneman A.R."/>
        </authorList>
    </citation>
    <scope>NUCLEOTIDE SEQUENCE [LARGE SCALE GENOMIC DNA]</scope>
    <source>
        <strain evidence="14">AWRI3579</strain>
    </source>
</reference>
<feature type="region of interest" description="Disordered" evidence="12">
    <location>
        <begin position="304"/>
        <end position="327"/>
    </location>
</feature>
<keyword evidence="9 10" id="KW-0472">Membrane</keyword>
<evidence type="ECO:0000256" key="9">
    <source>
        <dbReference type="ARBA" id="ARBA00023136"/>
    </source>
</evidence>
<dbReference type="InterPro" id="IPR018108">
    <property type="entry name" value="MCP_transmembrane"/>
</dbReference>
<feature type="repeat" description="Solcar" evidence="10">
    <location>
        <begin position="273"/>
        <end position="373"/>
    </location>
</feature>